<accession>A0A1G2R268</accession>
<gene>
    <name evidence="1" type="ORF">A3C04_02785</name>
</gene>
<reference evidence="1 2" key="1">
    <citation type="journal article" date="2016" name="Nat. Commun.">
        <title>Thousands of microbial genomes shed light on interconnected biogeochemical processes in an aquifer system.</title>
        <authorList>
            <person name="Anantharaman K."/>
            <person name="Brown C.T."/>
            <person name="Hug L.A."/>
            <person name="Sharon I."/>
            <person name="Castelle C.J."/>
            <person name="Probst A.J."/>
            <person name="Thomas B.C."/>
            <person name="Singh A."/>
            <person name="Wilkins M.J."/>
            <person name="Karaoz U."/>
            <person name="Brodie E.L."/>
            <person name="Williams K.H."/>
            <person name="Hubbard S.S."/>
            <person name="Banfield J.F."/>
        </authorList>
    </citation>
    <scope>NUCLEOTIDE SEQUENCE [LARGE SCALE GENOMIC DNA]</scope>
</reference>
<dbReference type="EMBL" id="MHTV01000022">
    <property type="protein sequence ID" value="OHA66807.1"/>
    <property type="molecule type" value="Genomic_DNA"/>
</dbReference>
<dbReference type="Proteomes" id="UP000178092">
    <property type="component" value="Unassembled WGS sequence"/>
</dbReference>
<organism evidence="1 2">
    <name type="scientific">Candidatus Wildermuthbacteria bacterium RIFCSPHIGHO2_02_FULL_45_25</name>
    <dbReference type="NCBI Taxonomy" id="1802450"/>
    <lineage>
        <taxon>Bacteria</taxon>
        <taxon>Candidatus Wildermuthiibacteriota</taxon>
    </lineage>
</organism>
<evidence type="ECO:0000313" key="1">
    <source>
        <dbReference type="EMBL" id="OHA66807.1"/>
    </source>
</evidence>
<evidence type="ECO:0000313" key="2">
    <source>
        <dbReference type="Proteomes" id="UP000178092"/>
    </source>
</evidence>
<dbReference type="AlphaFoldDB" id="A0A1G2R268"/>
<protein>
    <submittedName>
        <fullName evidence="1">Uncharacterized protein</fullName>
    </submittedName>
</protein>
<comment type="caution">
    <text evidence="1">The sequence shown here is derived from an EMBL/GenBank/DDBJ whole genome shotgun (WGS) entry which is preliminary data.</text>
</comment>
<name>A0A1G2R268_9BACT</name>
<proteinExistence type="predicted"/>
<sequence>MVRYYFVRGTPRDPPIMLIESPDVANLVQQFSPLPYWQAGSLYFHKKSLHPKNWLVRLLQENLLGEKAEERVAKIQVRGVIAGPSRIFLSWKKGEPPPHLEIVQALPEVAREIHRFRMLRQLEFQEAERAHLLMGSFLRKTSLILNTRKFSTCAERTHIKFC</sequence>